<evidence type="ECO:0000259" key="2">
    <source>
        <dbReference type="Pfam" id="PF14695"/>
    </source>
</evidence>
<dbReference type="InterPro" id="IPR024875">
    <property type="entry name" value="Protein_Lines"/>
</dbReference>
<evidence type="ECO:0008006" key="5">
    <source>
        <dbReference type="Google" id="ProtNLM"/>
    </source>
</evidence>
<organism evidence="3 4">
    <name type="scientific">Potamilus streckersoni</name>
    <dbReference type="NCBI Taxonomy" id="2493646"/>
    <lineage>
        <taxon>Eukaryota</taxon>
        <taxon>Metazoa</taxon>
        <taxon>Spiralia</taxon>
        <taxon>Lophotrochozoa</taxon>
        <taxon>Mollusca</taxon>
        <taxon>Bivalvia</taxon>
        <taxon>Autobranchia</taxon>
        <taxon>Heteroconchia</taxon>
        <taxon>Palaeoheterodonta</taxon>
        <taxon>Unionida</taxon>
        <taxon>Unionoidea</taxon>
        <taxon>Unionidae</taxon>
        <taxon>Ambleminae</taxon>
        <taxon>Lampsilini</taxon>
        <taxon>Potamilus</taxon>
    </lineage>
</organism>
<dbReference type="PANTHER" id="PTHR16057">
    <property type="entry name" value="WINS1, 2 PROTEIN"/>
    <property type="match status" value="1"/>
</dbReference>
<dbReference type="PANTHER" id="PTHR16057:SF1">
    <property type="entry name" value="PROTEIN LINES HOMOLOG 1"/>
    <property type="match status" value="1"/>
</dbReference>
<name>A0AAE0THS5_9BIVA</name>
<dbReference type="EMBL" id="JAEAOA010002259">
    <property type="protein sequence ID" value="KAK3610180.1"/>
    <property type="molecule type" value="Genomic_DNA"/>
</dbReference>
<evidence type="ECO:0000313" key="4">
    <source>
        <dbReference type="Proteomes" id="UP001195483"/>
    </source>
</evidence>
<comment type="caution">
    <text evidence="3">The sequence shown here is derived from an EMBL/GenBank/DDBJ whole genome shotgun (WGS) entry which is preliminary data.</text>
</comment>
<proteinExistence type="predicted"/>
<dbReference type="Pfam" id="PF14695">
    <property type="entry name" value="LINES_C"/>
    <property type="match status" value="1"/>
</dbReference>
<reference evidence="3" key="1">
    <citation type="journal article" date="2021" name="Genome Biol. Evol.">
        <title>A High-Quality Reference Genome for a Parasitic Bivalve with Doubly Uniparental Inheritance (Bivalvia: Unionida).</title>
        <authorList>
            <person name="Smith C.H."/>
        </authorList>
    </citation>
    <scope>NUCLEOTIDE SEQUENCE</scope>
    <source>
        <strain evidence="3">CHS0354</strain>
    </source>
</reference>
<accession>A0AAE0THS5</accession>
<keyword evidence="4" id="KW-1185">Reference proteome</keyword>
<evidence type="ECO:0000259" key="1">
    <source>
        <dbReference type="Pfam" id="PF14694"/>
    </source>
</evidence>
<dbReference type="Pfam" id="PF14694">
    <property type="entry name" value="LINES_N"/>
    <property type="match status" value="1"/>
</dbReference>
<dbReference type="InterPro" id="IPR029415">
    <property type="entry name" value="Lines_C"/>
</dbReference>
<feature type="domain" description="Protein Lines N-terminal" evidence="1">
    <location>
        <begin position="163"/>
        <end position="484"/>
    </location>
</feature>
<reference evidence="3" key="3">
    <citation type="submission" date="2023-05" db="EMBL/GenBank/DDBJ databases">
        <authorList>
            <person name="Smith C.H."/>
        </authorList>
    </citation>
    <scope>NUCLEOTIDE SEQUENCE</scope>
    <source>
        <strain evidence="3">CHS0354</strain>
        <tissue evidence="3">Mantle</tissue>
    </source>
</reference>
<dbReference type="AlphaFoldDB" id="A0AAE0THS5"/>
<sequence>MDKLECIHINLISKKFIETDFTWVLNGYIVQDESTEKAEISSCYCVDTCQFQCRYCTDLLWLGTCILLFKRSSESMDSLDKIIDLIDSDKLFKRLEYLLMNSTDPFLTYEVQKTVASALKLPAFRDKVKWLLTVITAEINVENVSATRLVRFLEIYKLLLARKCSQNIVLLEESEHLWLNMCPTILVNLVEKGQCLAGETHLNWLLFTFFCVWHKIIKITFSTENDWKFQFYKKCFLEFHENMLYFIKYLDLDNMLIINKKVIHIFNTFLSYAATLSSASALNNCFIVVAQNIVNFIQKSGIASIPIRQGKIGFGGDLMTFSHDEVHAEFDMSHLRGISQLLIKSSAILSKDWIQERNDPAEYTAVFQVLYNLDEYIKQKLELKVNCVPFCWLPHLYGDQDDDWIEALLALLDIAVMVLRKQSPKDPKVEAWICPHFLFRHFLHVTIFDHSVLVDLLASPETCFLNYLLKYLKYTLNTWDQFISDHERCITPSNSHIARKMGRAGKQVVFDSLQGHLPTMDAHSVSSKEVQEIMDMDNAEIKDDASILNIQKSRDVTRINSAIESNTDIRFPKGKTKSFGLSLIEGYGYDLDNESDNDVNDDDDNYINDSDKFMNDTSSLTDLRYGNEQIVDDNDSYDDSEDIADDKDVSLIGLVVPADELNSRKSEHLSLDGTGESESVHNTSMRSSQSILMLAASESGGHIDPVLSEIDRTMSTLIRLRLKLERLWQMNLFPYNPKPLLKLQVTLELKYEEWLSERYISDNLDHE</sequence>
<gene>
    <name evidence="3" type="ORF">CHS0354_038817</name>
</gene>
<protein>
    <recommendedName>
        <fullName evidence="5">Protein Lines</fullName>
    </recommendedName>
</protein>
<evidence type="ECO:0000313" key="3">
    <source>
        <dbReference type="EMBL" id="KAK3610180.1"/>
    </source>
</evidence>
<dbReference type="InterPro" id="IPR032794">
    <property type="entry name" value="LINES_N"/>
</dbReference>
<reference evidence="3" key="2">
    <citation type="journal article" date="2021" name="Genome Biol. Evol.">
        <title>Developing a high-quality reference genome for a parasitic bivalve with doubly uniparental inheritance (Bivalvia: Unionida).</title>
        <authorList>
            <person name="Smith C.H."/>
        </authorList>
    </citation>
    <scope>NUCLEOTIDE SEQUENCE</scope>
    <source>
        <strain evidence="3">CHS0354</strain>
        <tissue evidence="3">Mantle</tissue>
    </source>
</reference>
<feature type="domain" description="Protein Lines C-terminal" evidence="2">
    <location>
        <begin position="713"/>
        <end position="743"/>
    </location>
</feature>
<dbReference type="Proteomes" id="UP001195483">
    <property type="component" value="Unassembled WGS sequence"/>
</dbReference>